<gene>
    <name evidence="2" type="ORF">FQA18_04285</name>
    <name evidence="1" type="ORF">G3A49_16090</name>
</gene>
<dbReference type="GeneID" id="44084961"/>
<dbReference type="EMBL" id="VMTR01000016">
    <property type="protein sequence ID" value="TVT95817.1"/>
    <property type="molecule type" value="Genomic_DNA"/>
</dbReference>
<evidence type="ECO:0000313" key="3">
    <source>
        <dbReference type="Proteomes" id="UP000320212"/>
    </source>
</evidence>
<dbReference type="RefSeq" id="WP_144858488.1">
    <property type="nucleotide sequence ID" value="NZ_CP048738.1"/>
</dbReference>
<evidence type="ECO:0000313" key="1">
    <source>
        <dbReference type="EMBL" id="QIB79540.1"/>
    </source>
</evidence>
<dbReference type="AlphaFoldDB" id="A0A558GDG3"/>
<dbReference type="Proteomes" id="UP000465667">
    <property type="component" value="Chromosome"/>
</dbReference>
<protein>
    <submittedName>
        <fullName evidence="2">Uncharacterized protein</fullName>
    </submittedName>
</protein>
<evidence type="ECO:0000313" key="2">
    <source>
        <dbReference type="EMBL" id="TVT95817.1"/>
    </source>
</evidence>
<dbReference type="KEGG" id="hale:G3A49_16090"/>
<accession>A0A6C0UWG7</accession>
<evidence type="ECO:0000313" key="4">
    <source>
        <dbReference type="Proteomes" id="UP000465667"/>
    </source>
</evidence>
<dbReference type="EMBL" id="CP048738">
    <property type="protein sequence ID" value="QIB79540.1"/>
    <property type="molecule type" value="Genomic_DNA"/>
</dbReference>
<organism evidence="2 3">
    <name type="scientific">Haloferax volcanii</name>
    <name type="common">Halobacterium volcanii</name>
    <dbReference type="NCBI Taxonomy" id="2246"/>
    <lineage>
        <taxon>Archaea</taxon>
        <taxon>Methanobacteriati</taxon>
        <taxon>Methanobacteriota</taxon>
        <taxon>Stenosarchaea group</taxon>
        <taxon>Halobacteria</taxon>
        <taxon>Halobacteriales</taxon>
        <taxon>Haloferacaceae</taxon>
        <taxon>Haloferax</taxon>
    </lineage>
</organism>
<reference evidence="1 4" key="2">
    <citation type="submission" date="2020-02" db="EMBL/GenBank/DDBJ databases">
        <title>Whole genome sequence of Haloferax alexandrinus pws1.</title>
        <authorList>
            <person name="Verma D.K."/>
            <person name="Gopal K."/>
            <person name="Prasad E.S."/>
        </authorList>
    </citation>
    <scope>NUCLEOTIDE SEQUENCE [LARGE SCALE GENOMIC DNA]</scope>
    <source>
        <strain evidence="1">Wsp1</strain>
        <strain evidence="4">wsp1</strain>
    </source>
</reference>
<dbReference type="Proteomes" id="UP000320212">
    <property type="component" value="Unassembled WGS sequence"/>
</dbReference>
<accession>A0A558GDG3</accession>
<reference evidence="2 3" key="1">
    <citation type="submission" date="2019-07" db="EMBL/GenBank/DDBJ databases">
        <title>Draft genome sequence of Haloferax volcanii SS0101, isolated from salt farm in Samut Sakhon, Thailand.</title>
        <authorList>
            <person name="Wanthongcharoen S."/>
            <person name="Yamprayoonswat W."/>
            <person name="Ruangsuj P."/>
            <person name="Thongpramul N."/>
            <person name="Jumpathong W."/>
            <person name="Sittihan S."/>
            <person name="Kanjanavas P."/>
            <person name="Yasawong M."/>
        </authorList>
    </citation>
    <scope>NUCLEOTIDE SEQUENCE [LARGE SCALE GENOMIC DNA]</scope>
    <source>
        <strain evidence="2 3">SS0101</strain>
    </source>
</reference>
<name>A0A558GDG3_HALVO</name>
<sequence length="427" mass="49027">MSRGPPYATDEPSTLSLDWESISPELDFPDRDIRLLPGWGAMVRESPDEIHEFGDFDPHPNDPDPDVWPLEDYDPGYLADLDELILITSSAPAPHVAWVTREYLKALKGYDPTRQTIDVEELPPWHRPDTPTRDGTIDIVATNDAIRSMDLTPDRKTALTRLANLWNGETVRGHHLLRDKLPSWMDIFGDLDQNELKRLVVDPEHDYEIARAFGDHAWYRRSASVYTAPKSILRKKVWYSPTLKGKTLINQHSDLPSLRGDPNEGLPHRVAVGLAAVRERHRGRVVETYRDIGEYTVDIASQDDDRVIYVGEVMTDHHNWQLHRDTYRKLDRLHQEGMQPYVVFDSRATAYRVFNHWHNHESLNAELPNGAFDSDPNITTGQSRIEDAYERANWSIPNWTTTSALWNDTLGDADTTIDTDNILSKNW</sequence>
<proteinExistence type="predicted"/>